<dbReference type="InterPro" id="IPR037673">
    <property type="entry name" value="MSC/AndL"/>
</dbReference>
<sequence length="298" mass="33419">MFGASRLGLPRLWVTSRPTGYQTMPGGFHDEESGESDSLLGRGRQKARRFWDGFVDFAFQDNILKIAFGLMQSFVSDVLMPPISVILPINRNIEEKFAVLKRGPNFNATTGYNTLHQAQEDGAVVMAYGLFIGQIISFIMLGLSLYGLAHLWQLASSEPIIKHTKKCKYCRQRINEKLAFLDPCRSIVLCVIRKFVMPASEWNHRPHTPIPIDLTRTTLTAASTPRRKKAPPSFHPLEGSRSYERKVLAALFSPSIRGLGIHQKHIRPCGPMARRLTTNQKILGSIPSMVNTFAIQGD</sequence>
<dbReference type="EMBL" id="JABEYC010000548">
    <property type="protein sequence ID" value="KAF4976335.1"/>
    <property type="molecule type" value="Genomic_DNA"/>
</dbReference>
<organism evidence="5 6">
    <name type="scientific">Fusarium zealandicum</name>
    <dbReference type="NCBI Taxonomy" id="1053134"/>
    <lineage>
        <taxon>Eukaryota</taxon>
        <taxon>Fungi</taxon>
        <taxon>Dikarya</taxon>
        <taxon>Ascomycota</taxon>
        <taxon>Pezizomycotina</taxon>
        <taxon>Sordariomycetes</taxon>
        <taxon>Hypocreomycetidae</taxon>
        <taxon>Hypocreales</taxon>
        <taxon>Nectriaceae</taxon>
        <taxon>Fusarium</taxon>
        <taxon>Fusarium staphyleae species complex</taxon>
    </lineage>
</organism>
<dbReference type="InterPro" id="IPR036019">
    <property type="entry name" value="MscL_channel"/>
</dbReference>
<dbReference type="SUPFAM" id="SSF81330">
    <property type="entry name" value="Gated mechanosensitive channel"/>
    <property type="match status" value="1"/>
</dbReference>
<evidence type="ECO:0000256" key="3">
    <source>
        <dbReference type="ARBA" id="ARBA00022989"/>
    </source>
</evidence>
<dbReference type="AlphaFoldDB" id="A0A8H4UGX5"/>
<keyword evidence="6" id="KW-1185">Reference proteome</keyword>
<dbReference type="GO" id="GO:0008381">
    <property type="term" value="F:mechanosensitive monoatomic ion channel activity"/>
    <property type="evidence" value="ECO:0007669"/>
    <property type="project" value="TreeGrafter"/>
</dbReference>
<dbReference type="Gene3D" id="1.10.1200.120">
    <property type="entry name" value="Large-conductance mechanosensitive channel, MscL, domain 1"/>
    <property type="match status" value="1"/>
</dbReference>
<name>A0A8H4UGX5_9HYPO</name>
<evidence type="ECO:0000256" key="2">
    <source>
        <dbReference type="ARBA" id="ARBA00022692"/>
    </source>
</evidence>
<reference evidence="5" key="2">
    <citation type="submission" date="2020-05" db="EMBL/GenBank/DDBJ databases">
        <authorList>
            <person name="Kim H.-S."/>
            <person name="Proctor R.H."/>
            <person name="Brown D.W."/>
        </authorList>
    </citation>
    <scope>NUCLEOTIDE SEQUENCE</scope>
    <source>
        <strain evidence="5">NRRL 22465</strain>
    </source>
</reference>
<dbReference type="Proteomes" id="UP000635477">
    <property type="component" value="Unassembled WGS sequence"/>
</dbReference>
<dbReference type="Pfam" id="PF01741">
    <property type="entry name" value="MscL"/>
    <property type="match status" value="1"/>
</dbReference>
<accession>A0A8H4UGX5</accession>
<dbReference type="GO" id="GO:0016020">
    <property type="term" value="C:membrane"/>
    <property type="evidence" value="ECO:0007669"/>
    <property type="project" value="UniProtKB-SubCell"/>
</dbReference>
<evidence type="ECO:0000256" key="1">
    <source>
        <dbReference type="ARBA" id="ARBA00004141"/>
    </source>
</evidence>
<proteinExistence type="predicted"/>
<keyword evidence="3" id="KW-1133">Transmembrane helix</keyword>
<comment type="subcellular location">
    <subcellularLocation>
        <location evidence="1">Membrane</location>
        <topology evidence="1">Multi-pass membrane protein</topology>
    </subcellularLocation>
</comment>
<keyword evidence="4" id="KW-0472">Membrane</keyword>
<keyword evidence="2" id="KW-0812">Transmembrane</keyword>
<dbReference type="PANTHER" id="PTHR30266:SF2">
    <property type="entry name" value="LARGE-CONDUCTANCE MECHANOSENSITIVE CHANNEL"/>
    <property type="match status" value="1"/>
</dbReference>
<protein>
    <recommendedName>
        <fullName evidence="7">Large-conductance mechanosensitive channel</fullName>
    </recommendedName>
</protein>
<dbReference type="PANTHER" id="PTHR30266">
    <property type="entry name" value="MECHANOSENSITIVE CHANNEL MSCL"/>
    <property type="match status" value="1"/>
</dbReference>
<comment type="caution">
    <text evidence="5">The sequence shown here is derived from an EMBL/GenBank/DDBJ whole genome shotgun (WGS) entry which is preliminary data.</text>
</comment>
<evidence type="ECO:0000256" key="4">
    <source>
        <dbReference type="ARBA" id="ARBA00023136"/>
    </source>
</evidence>
<evidence type="ECO:0000313" key="5">
    <source>
        <dbReference type="EMBL" id="KAF4976335.1"/>
    </source>
</evidence>
<dbReference type="OrthoDB" id="10010920at2759"/>
<evidence type="ECO:0008006" key="7">
    <source>
        <dbReference type="Google" id="ProtNLM"/>
    </source>
</evidence>
<gene>
    <name evidence="5" type="ORF">FZEAL_6979</name>
</gene>
<evidence type="ECO:0000313" key="6">
    <source>
        <dbReference type="Proteomes" id="UP000635477"/>
    </source>
</evidence>
<reference evidence="5" key="1">
    <citation type="journal article" date="2020" name="BMC Genomics">
        <title>Correction to: Identification and distribution of gene clusters required for synthesis of sphingolipid metabolism inhibitors in diverse species of the filamentous fungus Fusarium.</title>
        <authorList>
            <person name="Kim H.S."/>
            <person name="Lohmar J.M."/>
            <person name="Busman M."/>
            <person name="Brown D.W."/>
            <person name="Naumann T.A."/>
            <person name="Divon H.H."/>
            <person name="Lysoe E."/>
            <person name="Uhlig S."/>
            <person name="Proctor R.H."/>
        </authorList>
    </citation>
    <scope>NUCLEOTIDE SEQUENCE</scope>
    <source>
        <strain evidence="5">NRRL 22465</strain>
    </source>
</reference>